<feature type="chain" id="PRO_5032414460" evidence="2">
    <location>
        <begin position="30"/>
        <end position="424"/>
    </location>
</feature>
<dbReference type="AlphaFoldDB" id="A0A830DAP0"/>
<dbReference type="InterPro" id="IPR038765">
    <property type="entry name" value="Papain-like_cys_pep_sf"/>
</dbReference>
<name>A0A830DAP0_9LAMI</name>
<evidence type="ECO:0000256" key="1">
    <source>
        <dbReference type="ARBA" id="ARBA00008455"/>
    </source>
</evidence>
<feature type="signal peptide" evidence="2">
    <location>
        <begin position="1"/>
        <end position="29"/>
    </location>
</feature>
<dbReference type="GO" id="GO:0008234">
    <property type="term" value="F:cysteine-type peptidase activity"/>
    <property type="evidence" value="ECO:0007669"/>
    <property type="project" value="InterPro"/>
</dbReference>
<dbReference type="EMBL" id="BMAC01004070">
    <property type="protein sequence ID" value="GFQ08270.1"/>
    <property type="molecule type" value="Genomic_DNA"/>
</dbReference>
<evidence type="ECO:0000313" key="4">
    <source>
        <dbReference type="EMBL" id="GFQ08270.1"/>
    </source>
</evidence>
<gene>
    <name evidence="4" type="ORF">PHJA_002971000</name>
</gene>
<accession>A0A830DAP0</accession>
<keyword evidence="5" id="KW-1185">Reference proteome</keyword>
<dbReference type="PANTHER" id="PTHR12411">
    <property type="entry name" value="CYSTEINE PROTEASE FAMILY C1-RELATED"/>
    <property type="match status" value="1"/>
</dbReference>
<organism evidence="4 5">
    <name type="scientific">Phtheirospermum japonicum</name>
    <dbReference type="NCBI Taxonomy" id="374723"/>
    <lineage>
        <taxon>Eukaryota</taxon>
        <taxon>Viridiplantae</taxon>
        <taxon>Streptophyta</taxon>
        <taxon>Embryophyta</taxon>
        <taxon>Tracheophyta</taxon>
        <taxon>Spermatophyta</taxon>
        <taxon>Magnoliopsida</taxon>
        <taxon>eudicotyledons</taxon>
        <taxon>Gunneridae</taxon>
        <taxon>Pentapetalae</taxon>
        <taxon>asterids</taxon>
        <taxon>lamiids</taxon>
        <taxon>Lamiales</taxon>
        <taxon>Orobanchaceae</taxon>
        <taxon>Orobanchaceae incertae sedis</taxon>
        <taxon>Phtheirospermum</taxon>
    </lineage>
</organism>
<evidence type="ECO:0000256" key="2">
    <source>
        <dbReference type="SAM" id="SignalP"/>
    </source>
</evidence>
<protein>
    <submittedName>
        <fullName evidence="4">Viral cathepsin</fullName>
    </submittedName>
</protein>
<dbReference type="GO" id="GO:0006508">
    <property type="term" value="P:proteolysis"/>
    <property type="evidence" value="ECO:0007669"/>
    <property type="project" value="InterPro"/>
</dbReference>
<comment type="similarity">
    <text evidence="1">Belongs to the peptidase C1 family.</text>
</comment>
<dbReference type="Pfam" id="PF00112">
    <property type="entry name" value="Peptidase_C1"/>
    <property type="match status" value="1"/>
</dbReference>
<dbReference type="SUPFAM" id="SSF54001">
    <property type="entry name" value="Cysteine proteinases"/>
    <property type="match status" value="1"/>
</dbReference>
<dbReference type="InterPro" id="IPR000668">
    <property type="entry name" value="Peptidase_C1A_C"/>
</dbReference>
<evidence type="ECO:0000313" key="5">
    <source>
        <dbReference type="Proteomes" id="UP000653305"/>
    </source>
</evidence>
<proteinExistence type="inferred from homology"/>
<comment type="caution">
    <text evidence="4">The sequence shown here is derived from an EMBL/GenBank/DDBJ whole genome shotgun (WGS) entry which is preliminary data.</text>
</comment>
<keyword evidence="2" id="KW-0732">Signal</keyword>
<reference evidence="4" key="1">
    <citation type="submission" date="2020-07" db="EMBL/GenBank/DDBJ databases">
        <title>Ethylene signaling mediates host invasion by parasitic plants.</title>
        <authorList>
            <person name="Yoshida S."/>
        </authorList>
    </citation>
    <scope>NUCLEOTIDE SEQUENCE</scope>
    <source>
        <strain evidence="4">Okayama</strain>
    </source>
</reference>
<dbReference type="InterPro" id="IPR013128">
    <property type="entry name" value="Peptidase_C1A"/>
</dbReference>
<dbReference type="SMART" id="SM00645">
    <property type="entry name" value="Pept_C1"/>
    <property type="match status" value="1"/>
</dbReference>
<evidence type="ECO:0000259" key="3">
    <source>
        <dbReference type="SMART" id="SM00645"/>
    </source>
</evidence>
<dbReference type="Gene3D" id="3.90.70.10">
    <property type="entry name" value="Cysteine proteinases"/>
    <property type="match status" value="1"/>
</dbReference>
<dbReference type="Proteomes" id="UP000653305">
    <property type="component" value="Unassembled WGS sequence"/>
</dbReference>
<sequence length="424" mass="46912">MAAQISHSLLAVVVRQLLLVSNWYLYSRASTLSSPTMIKTVVVANGTSILISHVGSCHIHDHSGVICFGARQSGFGCSFGCDSESSDKGATGSGQIYLHINRLPTPLLGNKSPLEILFQASLKYAKFKTFCCRPSSVLRGPACGLCPSSDSELPVAPLPLEVEPPTVLFIKSSSPPLTNTTIVGSKWVFRIEFLSDGFVEHYKARLVAECSFLPCCCVHHATTVCVEARYRLKLLSGEDPPQDIPWLSVQDTIDGARTGTIHYVLRWMTNTGVTTEAAYPFVGPRQGFHVYNKYPFLHIMYSLVHACDHFTMKDYIMYEPSKNTSANDDLKSHLRSDGPFMILMKYTNKIFKHFDHANQVFEGIKNVEDGDKINSHLVAVIGEGCKGGVHYWQYLNNWGTGWGRDGKGMIAKNAVECAYVPIIY</sequence>
<feature type="domain" description="Peptidase C1A papain C-terminal" evidence="3">
    <location>
        <begin position="198"/>
        <end position="422"/>
    </location>
</feature>